<protein>
    <recommendedName>
        <fullName evidence="2">BZIP domain-containing protein</fullName>
    </recommendedName>
</protein>
<dbReference type="CDD" id="cd14705">
    <property type="entry name" value="bZIP_Zip1"/>
    <property type="match status" value="1"/>
</dbReference>
<dbReference type="GO" id="GO:0089713">
    <property type="term" value="C:Cbf1-Met4-Met28 complex"/>
    <property type="evidence" value="ECO:0007669"/>
    <property type="project" value="EnsemblFungi"/>
</dbReference>
<dbReference type="KEGG" id="tpf:TPHA_0I02090"/>
<dbReference type="eggNOG" id="ENOG502S9W2">
    <property type="taxonomic scope" value="Eukaryota"/>
</dbReference>
<dbReference type="HOGENOM" id="CLU_098757_0_0_1"/>
<dbReference type="STRING" id="1071381.G8BXT5"/>
<evidence type="ECO:0000259" key="2">
    <source>
        <dbReference type="PROSITE" id="PS00036"/>
    </source>
</evidence>
<dbReference type="SUPFAM" id="SSF57959">
    <property type="entry name" value="Leucine zipper domain"/>
    <property type="match status" value="1"/>
</dbReference>
<dbReference type="Pfam" id="PF07716">
    <property type="entry name" value="bZIP_2"/>
    <property type="match status" value="1"/>
</dbReference>
<proteinExistence type="predicted"/>
<evidence type="ECO:0000313" key="3">
    <source>
        <dbReference type="EMBL" id="CCE64713.1"/>
    </source>
</evidence>
<dbReference type="PROSITE" id="PS00036">
    <property type="entry name" value="BZIP_BASIC"/>
    <property type="match status" value="1"/>
</dbReference>
<sequence>MSQLLNVKNSDISERLKDLIKNNSELGSQLLSLLIVSSENSKEIIDAINNNSVQTKANLDEYSIPRSLTVSERDLEVDSEVVKSDDPVEYEKCQEELLLEKRRKNIEASARFRQRKKLREQETKKKRDMLNRRVAELYSKIEDLTIENKYWREKIEKINEQKSNELLNEIKLKNTN</sequence>
<dbReference type="GO" id="GO:0061629">
    <property type="term" value="F:RNA polymerase II-specific DNA-binding transcription factor binding"/>
    <property type="evidence" value="ECO:0007669"/>
    <property type="project" value="EnsemblFungi"/>
</dbReference>
<dbReference type="EMBL" id="HE612864">
    <property type="protein sequence ID" value="CCE64713.1"/>
    <property type="molecule type" value="Genomic_DNA"/>
</dbReference>
<feature type="domain" description="BZIP" evidence="2">
    <location>
        <begin position="101"/>
        <end position="115"/>
    </location>
</feature>
<keyword evidence="1" id="KW-0175">Coiled coil</keyword>
<dbReference type="OMA" id="NKENEFW"/>
<dbReference type="GeneID" id="11534496"/>
<keyword evidence="4" id="KW-1185">Reference proteome</keyword>
<dbReference type="OrthoDB" id="1939598at2759"/>
<dbReference type="InterPro" id="IPR046347">
    <property type="entry name" value="bZIP_sf"/>
</dbReference>
<reference evidence="3 4" key="1">
    <citation type="journal article" date="2011" name="Proc. Natl. Acad. Sci. U.S.A.">
        <title>Evolutionary erosion of yeast sex chromosomes by mating-type switching accidents.</title>
        <authorList>
            <person name="Gordon J.L."/>
            <person name="Armisen D."/>
            <person name="Proux-Wera E."/>
            <person name="Oheigeartaigh S.S."/>
            <person name="Byrne K.P."/>
            <person name="Wolfe K.H."/>
        </authorList>
    </citation>
    <scope>NUCLEOTIDE SEQUENCE [LARGE SCALE GENOMIC DNA]</scope>
    <source>
        <strain evidence="4">ATCC 24235 / CBS 4417 / NBRC 1672 / NRRL Y-8282 / UCD 70-5</strain>
    </source>
</reference>
<gene>
    <name evidence="3" type="primary">TPHA0I02090</name>
    <name evidence="3" type="ordered locus">TPHA_0I02090</name>
</gene>
<dbReference type="GO" id="GO:0006357">
    <property type="term" value="P:regulation of transcription by RNA polymerase II"/>
    <property type="evidence" value="ECO:0007669"/>
    <property type="project" value="EnsemblFungi"/>
</dbReference>
<name>G8BXT5_TETPH</name>
<dbReference type="AlphaFoldDB" id="G8BXT5"/>
<feature type="coiled-coil region" evidence="1">
    <location>
        <begin position="127"/>
        <end position="161"/>
    </location>
</feature>
<organism evidence="3 4">
    <name type="scientific">Tetrapisispora phaffii (strain ATCC 24235 / CBS 4417 / NBRC 1672 / NRRL Y-8282 / UCD 70-5)</name>
    <name type="common">Yeast</name>
    <name type="synonym">Fabospora phaffii</name>
    <dbReference type="NCBI Taxonomy" id="1071381"/>
    <lineage>
        <taxon>Eukaryota</taxon>
        <taxon>Fungi</taxon>
        <taxon>Dikarya</taxon>
        <taxon>Ascomycota</taxon>
        <taxon>Saccharomycotina</taxon>
        <taxon>Saccharomycetes</taxon>
        <taxon>Saccharomycetales</taxon>
        <taxon>Saccharomycetaceae</taxon>
        <taxon>Tetrapisispora</taxon>
    </lineage>
</organism>
<dbReference type="Proteomes" id="UP000005666">
    <property type="component" value="Chromosome 9"/>
</dbReference>
<dbReference type="RefSeq" id="XP_003687147.1">
    <property type="nucleotide sequence ID" value="XM_003687099.1"/>
</dbReference>
<accession>G8BXT5</accession>
<dbReference type="GO" id="GO:0003700">
    <property type="term" value="F:DNA-binding transcription factor activity"/>
    <property type="evidence" value="ECO:0007669"/>
    <property type="project" value="InterPro"/>
</dbReference>
<evidence type="ECO:0000313" key="4">
    <source>
        <dbReference type="Proteomes" id="UP000005666"/>
    </source>
</evidence>
<dbReference type="GO" id="GO:0031335">
    <property type="term" value="P:regulation of sulfur amino acid metabolic process"/>
    <property type="evidence" value="ECO:0007669"/>
    <property type="project" value="EnsemblFungi"/>
</dbReference>
<evidence type="ECO:0000256" key="1">
    <source>
        <dbReference type="SAM" id="Coils"/>
    </source>
</evidence>
<dbReference type="InterPro" id="IPR004827">
    <property type="entry name" value="bZIP"/>
</dbReference>